<dbReference type="EMBL" id="JARKIF010000027">
    <property type="protein sequence ID" value="KAJ7614102.1"/>
    <property type="molecule type" value="Genomic_DNA"/>
</dbReference>
<accession>A0AAD7B9Q2</accession>
<reference evidence="2" key="1">
    <citation type="submission" date="2023-03" db="EMBL/GenBank/DDBJ databases">
        <title>Massive genome expansion in bonnet fungi (Mycena s.s.) driven by repeated elements and novel gene families across ecological guilds.</title>
        <authorList>
            <consortium name="Lawrence Berkeley National Laboratory"/>
            <person name="Harder C.B."/>
            <person name="Miyauchi S."/>
            <person name="Viragh M."/>
            <person name="Kuo A."/>
            <person name="Thoen E."/>
            <person name="Andreopoulos B."/>
            <person name="Lu D."/>
            <person name="Skrede I."/>
            <person name="Drula E."/>
            <person name="Henrissat B."/>
            <person name="Morin E."/>
            <person name="Kohler A."/>
            <person name="Barry K."/>
            <person name="LaButti K."/>
            <person name="Morin E."/>
            <person name="Salamov A."/>
            <person name="Lipzen A."/>
            <person name="Mereny Z."/>
            <person name="Hegedus B."/>
            <person name="Baldrian P."/>
            <person name="Stursova M."/>
            <person name="Weitz H."/>
            <person name="Taylor A."/>
            <person name="Grigoriev I.V."/>
            <person name="Nagy L.G."/>
            <person name="Martin F."/>
            <person name="Kauserud H."/>
        </authorList>
    </citation>
    <scope>NUCLEOTIDE SEQUENCE</scope>
    <source>
        <strain evidence="2">9284</strain>
    </source>
</reference>
<protein>
    <submittedName>
        <fullName evidence="2">Uncharacterized protein</fullName>
    </submittedName>
</protein>
<keyword evidence="3" id="KW-1185">Reference proteome</keyword>
<feature type="compositionally biased region" description="Polar residues" evidence="1">
    <location>
        <begin position="9"/>
        <end position="27"/>
    </location>
</feature>
<sequence length="393" mass="42953">MRSKHSYVVASTSTSGPPPVSQGSRSQVLPAPSRQDVLYSDSESYCSQLLRCGRGFPLYLPGPGGNLPQEYQRHGVSIGDVGRVTPEGAFDFFFNIYLPVDDPVNAIGTPENFCPLTPSYDSADMTPLEYSAEDYVSTRSSLVKLDTRPQPMYVNRAPVLTIPLGSRVEKLVNLENMLRYARENAESWYKYANGARGRRLTNGSLYLVTGWEKALAWGRASFQDLSAQSTFRLAFEPTPTASPGPGMDDRYNYKYRWTAAGPARTKSYGSLPQTTPLNQTLFIHGYSISLGSSIWGKFFKDVQISQIVDARLGRHNKDWVPYGPQGFSISWALGFSGGGGSGRETQYAGEQQGSAADDVGIAELAPSKQASSCLGLATEILTSAFYSFSDLPK</sequence>
<evidence type="ECO:0000313" key="2">
    <source>
        <dbReference type="EMBL" id="KAJ7614102.1"/>
    </source>
</evidence>
<dbReference type="AlphaFoldDB" id="A0AAD7B9Q2"/>
<name>A0AAD7B9Q2_9AGAR</name>
<evidence type="ECO:0000313" key="3">
    <source>
        <dbReference type="Proteomes" id="UP001221142"/>
    </source>
</evidence>
<proteinExistence type="predicted"/>
<evidence type="ECO:0000256" key="1">
    <source>
        <dbReference type="SAM" id="MobiDB-lite"/>
    </source>
</evidence>
<comment type="caution">
    <text evidence="2">The sequence shown here is derived from an EMBL/GenBank/DDBJ whole genome shotgun (WGS) entry which is preliminary data.</text>
</comment>
<organism evidence="2 3">
    <name type="scientific">Roridomyces roridus</name>
    <dbReference type="NCBI Taxonomy" id="1738132"/>
    <lineage>
        <taxon>Eukaryota</taxon>
        <taxon>Fungi</taxon>
        <taxon>Dikarya</taxon>
        <taxon>Basidiomycota</taxon>
        <taxon>Agaricomycotina</taxon>
        <taxon>Agaricomycetes</taxon>
        <taxon>Agaricomycetidae</taxon>
        <taxon>Agaricales</taxon>
        <taxon>Marasmiineae</taxon>
        <taxon>Mycenaceae</taxon>
        <taxon>Roridomyces</taxon>
    </lineage>
</organism>
<gene>
    <name evidence="2" type="ORF">FB45DRAFT_758807</name>
</gene>
<feature type="region of interest" description="Disordered" evidence="1">
    <location>
        <begin position="1"/>
        <end position="33"/>
    </location>
</feature>
<dbReference type="Proteomes" id="UP001221142">
    <property type="component" value="Unassembled WGS sequence"/>
</dbReference>